<sequence>MNKPLESAPRLASLDAYRGFIMFLMASAGFGIPAVAEKLPDSIWASIAPHVDHVPWVGCVLWDLIQPAFMFMVGVAAAYSTAKRIEKGDSLAKVLWHAFVRALALVLLGVLLASNSSRDKQTNWLFTNVLSQIGLGYFVLVLLSRSTRSVQWGVLIGILCGYWLLFAVWPPSPMPENADVSWMRNEDWLTGFFARWNPHTNPAAAFDRWFLNEFPRSEQYIATRGGYQTLNFVPSLATMLMGLLTGEVLRQARKPAQKLRTFVIAGLASLLLGWLAGITICPLVKRIWTPSWVLYSGGWVLLMLAVFYYVIDVKGWRTWSIPWTVIGMNSIFVYLGFQLSSGWIRETLARHLGQDWFTGDYQSMTQRTGVLIVLWLLAWWLYSQRVFLRL</sequence>
<dbReference type="AlphaFoldDB" id="A0A517YFZ4"/>
<keyword evidence="1" id="KW-0472">Membrane</keyword>
<dbReference type="EMBL" id="CP036274">
    <property type="protein sequence ID" value="QDU29121.1"/>
    <property type="molecule type" value="Genomic_DNA"/>
</dbReference>
<feature type="transmembrane region" description="Helical" evidence="1">
    <location>
        <begin position="261"/>
        <end position="280"/>
    </location>
</feature>
<dbReference type="PANTHER" id="PTHR31061">
    <property type="entry name" value="LD22376P"/>
    <property type="match status" value="1"/>
</dbReference>
<feature type="transmembrane region" description="Helical" evidence="1">
    <location>
        <begin position="364"/>
        <end position="382"/>
    </location>
</feature>
<feature type="transmembrane region" description="Helical" evidence="1">
    <location>
        <begin position="232"/>
        <end position="249"/>
    </location>
</feature>
<feature type="transmembrane region" description="Helical" evidence="1">
    <location>
        <begin position="323"/>
        <end position="344"/>
    </location>
</feature>
<feature type="transmembrane region" description="Helical" evidence="1">
    <location>
        <begin position="64"/>
        <end position="82"/>
    </location>
</feature>
<keyword evidence="1" id="KW-0812">Transmembrane</keyword>
<evidence type="ECO:0000313" key="2">
    <source>
        <dbReference type="EMBL" id="QDU29121.1"/>
    </source>
</evidence>
<feature type="transmembrane region" description="Helical" evidence="1">
    <location>
        <begin position="125"/>
        <end position="143"/>
    </location>
</feature>
<evidence type="ECO:0000313" key="3">
    <source>
        <dbReference type="Proteomes" id="UP000315017"/>
    </source>
</evidence>
<dbReference type="PANTHER" id="PTHR31061:SF24">
    <property type="entry name" value="LD22376P"/>
    <property type="match status" value="1"/>
</dbReference>
<dbReference type="OrthoDB" id="9788724at2"/>
<feature type="transmembrane region" description="Helical" evidence="1">
    <location>
        <begin position="94"/>
        <end position="113"/>
    </location>
</feature>
<feature type="transmembrane region" description="Helical" evidence="1">
    <location>
        <begin position="292"/>
        <end position="311"/>
    </location>
</feature>
<feature type="transmembrane region" description="Helical" evidence="1">
    <location>
        <begin position="150"/>
        <end position="169"/>
    </location>
</feature>
<evidence type="ECO:0000256" key="1">
    <source>
        <dbReference type="SAM" id="Phobius"/>
    </source>
</evidence>
<protein>
    <submittedName>
        <fullName evidence="2">Uncharacterized protein</fullName>
    </submittedName>
</protein>
<keyword evidence="3" id="KW-1185">Reference proteome</keyword>
<dbReference type="KEGG" id="aagg:ETAA8_42280"/>
<reference evidence="2 3" key="1">
    <citation type="submission" date="2019-02" db="EMBL/GenBank/DDBJ databases">
        <title>Deep-cultivation of Planctomycetes and their phenomic and genomic characterization uncovers novel biology.</title>
        <authorList>
            <person name="Wiegand S."/>
            <person name="Jogler M."/>
            <person name="Boedeker C."/>
            <person name="Pinto D."/>
            <person name="Vollmers J."/>
            <person name="Rivas-Marin E."/>
            <person name="Kohn T."/>
            <person name="Peeters S.H."/>
            <person name="Heuer A."/>
            <person name="Rast P."/>
            <person name="Oberbeckmann S."/>
            <person name="Bunk B."/>
            <person name="Jeske O."/>
            <person name="Meyerdierks A."/>
            <person name="Storesund J.E."/>
            <person name="Kallscheuer N."/>
            <person name="Luecker S."/>
            <person name="Lage O.M."/>
            <person name="Pohl T."/>
            <person name="Merkel B.J."/>
            <person name="Hornburger P."/>
            <person name="Mueller R.-W."/>
            <person name="Bruemmer F."/>
            <person name="Labrenz M."/>
            <person name="Spormann A.M."/>
            <person name="Op den Camp H."/>
            <person name="Overmann J."/>
            <person name="Amann R."/>
            <person name="Jetten M.S.M."/>
            <person name="Mascher T."/>
            <person name="Medema M.H."/>
            <person name="Devos D.P."/>
            <person name="Kaster A.-K."/>
            <person name="Ovreas L."/>
            <person name="Rohde M."/>
            <person name="Galperin M.Y."/>
            <person name="Jogler C."/>
        </authorList>
    </citation>
    <scope>NUCLEOTIDE SEQUENCE [LARGE SCALE GENOMIC DNA]</scope>
    <source>
        <strain evidence="2 3">ETA_A8</strain>
    </source>
</reference>
<dbReference type="RefSeq" id="WP_145092469.1">
    <property type="nucleotide sequence ID" value="NZ_CP036274.1"/>
</dbReference>
<keyword evidence="1" id="KW-1133">Transmembrane helix</keyword>
<gene>
    <name evidence="2" type="ORF">ETAA8_42280</name>
</gene>
<feature type="transmembrane region" description="Helical" evidence="1">
    <location>
        <begin position="20"/>
        <end position="36"/>
    </location>
</feature>
<accession>A0A517YFZ4</accession>
<dbReference type="Proteomes" id="UP000315017">
    <property type="component" value="Chromosome"/>
</dbReference>
<organism evidence="2 3">
    <name type="scientific">Anatilimnocola aggregata</name>
    <dbReference type="NCBI Taxonomy" id="2528021"/>
    <lineage>
        <taxon>Bacteria</taxon>
        <taxon>Pseudomonadati</taxon>
        <taxon>Planctomycetota</taxon>
        <taxon>Planctomycetia</taxon>
        <taxon>Pirellulales</taxon>
        <taxon>Pirellulaceae</taxon>
        <taxon>Anatilimnocola</taxon>
    </lineage>
</organism>
<name>A0A517YFZ4_9BACT</name>
<proteinExistence type="predicted"/>